<accession>A0AAV2DSI3</accession>
<proteinExistence type="predicted"/>
<protein>
    <submittedName>
        <fullName evidence="1">Uncharacterized protein</fullName>
    </submittedName>
</protein>
<dbReference type="AlphaFoldDB" id="A0AAV2DSI3"/>
<organism evidence="1 2">
    <name type="scientific">Linum trigynum</name>
    <dbReference type="NCBI Taxonomy" id="586398"/>
    <lineage>
        <taxon>Eukaryota</taxon>
        <taxon>Viridiplantae</taxon>
        <taxon>Streptophyta</taxon>
        <taxon>Embryophyta</taxon>
        <taxon>Tracheophyta</taxon>
        <taxon>Spermatophyta</taxon>
        <taxon>Magnoliopsida</taxon>
        <taxon>eudicotyledons</taxon>
        <taxon>Gunneridae</taxon>
        <taxon>Pentapetalae</taxon>
        <taxon>rosids</taxon>
        <taxon>fabids</taxon>
        <taxon>Malpighiales</taxon>
        <taxon>Linaceae</taxon>
        <taxon>Linum</taxon>
    </lineage>
</organism>
<evidence type="ECO:0000313" key="2">
    <source>
        <dbReference type="Proteomes" id="UP001497516"/>
    </source>
</evidence>
<evidence type="ECO:0000313" key="1">
    <source>
        <dbReference type="EMBL" id="CAL1376439.1"/>
    </source>
</evidence>
<reference evidence="1 2" key="1">
    <citation type="submission" date="2024-04" db="EMBL/GenBank/DDBJ databases">
        <authorList>
            <person name="Fracassetti M."/>
        </authorList>
    </citation>
    <scope>NUCLEOTIDE SEQUENCE [LARGE SCALE GENOMIC DNA]</scope>
</reference>
<keyword evidence="2" id="KW-1185">Reference proteome</keyword>
<dbReference type="Proteomes" id="UP001497516">
    <property type="component" value="Chromosome 3"/>
</dbReference>
<name>A0AAV2DSI3_9ROSI</name>
<sequence length="74" mass="8299">MEENDDEEEEEAASARTYFSRDVSSASYPDIAPFISVHSIQGCHYQRVVQLEAGDSFVGRIYRDHPSQSLCATV</sequence>
<dbReference type="EMBL" id="OZ034816">
    <property type="protein sequence ID" value="CAL1376439.1"/>
    <property type="molecule type" value="Genomic_DNA"/>
</dbReference>
<gene>
    <name evidence="1" type="ORF">LTRI10_LOCUS18166</name>
</gene>